<dbReference type="InterPro" id="IPR003593">
    <property type="entry name" value="AAA+_ATPase"/>
</dbReference>
<dbReference type="EMBL" id="CP032331">
    <property type="protein sequence ID" value="QCO04869.1"/>
    <property type="molecule type" value="Genomic_DNA"/>
</dbReference>
<dbReference type="AlphaFoldDB" id="A0A4D8QCP0"/>
<dbReference type="SUPFAM" id="SSF52540">
    <property type="entry name" value="P-loop containing nucleoside triphosphate hydrolases"/>
    <property type="match status" value="1"/>
</dbReference>
<dbReference type="InterPro" id="IPR027417">
    <property type="entry name" value="P-loop_NTPase"/>
</dbReference>
<evidence type="ECO:0000313" key="3">
    <source>
        <dbReference type="Proteomes" id="UP000298596"/>
    </source>
</evidence>
<proteinExistence type="predicted"/>
<feature type="domain" description="AAA+ ATPase" evidence="1">
    <location>
        <begin position="40"/>
        <end position="288"/>
    </location>
</feature>
<reference evidence="2 3" key="1">
    <citation type="submission" date="2018-09" db="EMBL/GenBank/DDBJ databases">
        <title>Whole genome based analysis of evolution and adaptive divergence in Indian and Brazilian strains of Azospirillum brasilense.</title>
        <authorList>
            <person name="Singh C."/>
            <person name="Tripathi A.K."/>
        </authorList>
    </citation>
    <scope>NUCLEOTIDE SEQUENCE [LARGE SCALE GENOMIC DNA]</scope>
    <source>
        <strain evidence="2 3">MTCC4036</strain>
        <plasmid evidence="2 3">p1</plasmid>
    </source>
</reference>
<dbReference type="SMART" id="SM00382">
    <property type="entry name" value="AAA"/>
    <property type="match status" value="1"/>
</dbReference>
<organism evidence="2 3">
    <name type="scientific">Azospirillum brasilense</name>
    <dbReference type="NCBI Taxonomy" id="192"/>
    <lineage>
        <taxon>Bacteria</taxon>
        <taxon>Pseudomonadati</taxon>
        <taxon>Pseudomonadota</taxon>
        <taxon>Alphaproteobacteria</taxon>
        <taxon>Rhodospirillales</taxon>
        <taxon>Azospirillaceae</taxon>
        <taxon>Azospirillum</taxon>
    </lineage>
</organism>
<gene>
    <name evidence="2" type="ORF">D3867_23720</name>
</gene>
<dbReference type="CDD" id="cd02019">
    <property type="entry name" value="NK"/>
    <property type="match status" value="1"/>
</dbReference>
<accession>A0A4D8QCP0</accession>
<dbReference type="Proteomes" id="UP000298596">
    <property type="component" value="Plasmid p1"/>
</dbReference>
<dbReference type="InterPro" id="IPR011646">
    <property type="entry name" value="KAP_P-loop"/>
</dbReference>
<geneLocation type="plasmid" evidence="2">
    <name>p1</name>
</geneLocation>
<evidence type="ECO:0000259" key="1">
    <source>
        <dbReference type="SMART" id="SM00382"/>
    </source>
</evidence>
<evidence type="ECO:0000313" key="2">
    <source>
        <dbReference type="EMBL" id="QCO04869.1"/>
    </source>
</evidence>
<sequence length="470" mass="51177">MRFTPKPLDIADFDGFAKNDLFGLQPFGENFANLVQRIDEPLVIALDGPWGSGKSTFARQWAGLLRQRKLPVIVFDAFANDHQPDAFLALAAEITALARQHLPEDRKTVLASFVDKAKKAGKVLLPTLAKVAVRGASLGVVSASDLDSLAEVAGDVGKGAAGDAASLAEKLIEKRLNAVEADRAALDAFRDDLSSLATALRRASADADADALGPAGEAPAAGPLVFIIDELDRCRPSFALSLLEQIKHLFSVDGVCFVLVTHMPQIETVVRGQYGAEMDARTYLEKFFHLRLQLPNKAEHGRSIQQRYLKHLWTSMALSTDDHVYDNHARELISVLSTVHPVSLRTLERIASVVVLLYAATNKRHLRVPSLMIGLVFMSVHAPAAYSKARAGRLTWAEASEYFNFPSWPNGGKSAERFAQWWRYATDPALTDEAVIEACSRSLFDYSVGGGPELLPLMAAILDDLAPAVP</sequence>
<name>A0A4D8QCP0_AZOBR</name>
<keyword evidence="2" id="KW-0614">Plasmid</keyword>
<dbReference type="Pfam" id="PF07693">
    <property type="entry name" value="KAP_NTPase"/>
    <property type="match status" value="1"/>
</dbReference>
<dbReference type="Gene3D" id="3.40.50.300">
    <property type="entry name" value="P-loop containing nucleotide triphosphate hydrolases"/>
    <property type="match status" value="1"/>
</dbReference>
<protein>
    <recommendedName>
        <fullName evidence="1">AAA+ ATPase domain-containing protein</fullName>
    </recommendedName>
</protein>